<comment type="caution">
    <text evidence="2">The sequence shown here is derived from an EMBL/GenBank/DDBJ whole genome shotgun (WGS) entry which is preliminary data.</text>
</comment>
<reference evidence="2 3" key="1">
    <citation type="submission" date="2024-08" db="EMBL/GenBank/DDBJ databases">
        <authorList>
            <person name="Cucini C."/>
            <person name="Frati F."/>
        </authorList>
    </citation>
    <scope>NUCLEOTIDE SEQUENCE [LARGE SCALE GENOMIC DNA]</scope>
</reference>
<evidence type="ECO:0000256" key="1">
    <source>
        <dbReference type="SAM" id="MobiDB-lite"/>
    </source>
</evidence>
<feature type="region of interest" description="Disordered" evidence="1">
    <location>
        <begin position="755"/>
        <end position="794"/>
    </location>
</feature>
<dbReference type="Proteomes" id="UP001642540">
    <property type="component" value="Unassembled WGS sequence"/>
</dbReference>
<dbReference type="PANTHER" id="PTHR37015:SF2">
    <property type="entry name" value="REVERSE TRANSCRIPTASE DOMAIN-CONTAINING PROTEIN"/>
    <property type="match status" value="1"/>
</dbReference>
<evidence type="ECO:0008006" key="4">
    <source>
        <dbReference type="Google" id="ProtNLM"/>
    </source>
</evidence>
<proteinExistence type="predicted"/>
<name>A0ABP1Q2K7_9HEXA</name>
<sequence length="885" mass="102917">MDSSDSKTSLRSVINQVTKEKLSWLDSQRRLLKTHFAAVLENYEKPENKSSLKFLKEIHTTLKSCSIITQDEDPEIANQIKDLSVFLNWIEVDAPNAVVYFGSEHLVRHWIETLIRNIKFKIERCEYSCLYANVMTQYMDVNSEEVELEVADKSKSSEGSQSTKEETMKEFSERIFTPHVDYKAEEFQRFLDKDLFDMDDFNHKRILNNIRTENEEFSKRLPHTSVSLEDIKLCIDGLLAEDLLGAEKAVTLKELKDNEDALNEVCTLLKNRIQNYSQWSWPEAVSVDFRRNMAGRYRAYMDEDIITAIFLHYLGAQWSIQLKTCFKRVYSSKIWKRGTGTSGDLYYRPQSIEGYRREFHGKSFLSMLPDSMADLAANAQIYDEDDNKNENSNDTTPMKIKQKLLHIISNEIQLNNALRPESPLTVVQTDMEWFGPSLVHEAIIAVMEFFGVTNNWLQFFKKFLESPLKVGSAEAPVQIRRRGVPISHILSSLSGESILFIMDLYVNQVSGLSVYRIHDDFWFWSHNTENVKKAWSSMNSFVKIAGLKLNEEKSASIVCKHGSDETSKILGPEPLPQVAVKWGFIVLHSDGKFRISQEMLEPHIKEMRECLQKSTTIMKWVHCHNRYIRFFIRNFAEPAQTFGKQHVVQIMKTLQSIFNEVHKEVGGDPVKALKKKFESIWENKDVMDSWVHWPVREGGLGLYNPFLEFIPLHETYRKQEERDSKLRSSNQIFCSVLDQDKNEWERILEESKKRGSKRKVHDKTEEVEEGTVTDLEASDGEADDDEDDFKSQGKKKRGKHLKRIAFKSWCDRYRETRWKRWRNCYCILLKNVGAATPQDSDADNWRECMYGSQLNAKFGHDSFINTNLIPLSLISSMQSARVHNN</sequence>
<protein>
    <recommendedName>
        <fullName evidence="4">Reverse transcriptase domain-containing protein</fullName>
    </recommendedName>
</protein>
<gene>
    <name evidence="2" type="ORF">ODALV1_LOCUS6622</name>
</gene>
<keyword evidence="3" id="KW-1185">Reference proteome</keyword>
<evidence type="ECO:0000313" key="3">
    <source>
        <dbReference type="Proteomes" id="UP001642540"/>
    </source>
</evidence>
<organism evidence="2 3">
    <name type="scientific">Orchesella dallaii</name>
    <dbReference type="NCBI Taxonomy" id="48710"/>
    <lineage>
        <taxon>Eukaryota</taxon>
        <taxon>Metazoa</taxon>
        <taxon>Ecdysozoa</taxon>
        <taxon>Arthropoda</taxon>
        <taxon>Hexapoda</taxon>
        <taxon>Collembola</taxon>
        <taxon>Entomobryomorpha</taxon>
        <taxon>Entomobryoidea</taxon>
        <taxon>Orchesellidae</taxon>
        <taxon>Orchesellinae</taxon>
        <taxon>Orchesella</taxon>
    </lineage>
</organism>
<dbReference type="EMBL" id="CAXLJM020000020">
    <property type="protein sequence ID" value="CAL8087062.1"/>
    <property type="molecule type" value="Genomic_DNA"/>
</dbReference>
<feature type="compositionally biased region" description="Acidic residues" evidence="1">
    <location>
        <begin position="765"/>
        <end position="788"/>
    </location>
</feature>
<evidence type="ECO:0000313" key="2">
    <source>
        <dbReference type="EMBL" id="CAL8087062.1"/>
    </source>
</evidence>
<dbReference type="PANTHER" id="PTHR37015">
    <property type="entry name" value="REVERSE TRANSCRIPTASE DOMAIN-CONTAINING PROTEIN"/>
    <property type="match status" value="1"/>
</dbReference>
<accession>A0ABP1Q2K7</accession>